<keyword evidence="3" id="KW-0964">Secreted</keyword>
<dbReference type="PRINTS" id="PR00722">
    <property type="entry name" value="CHYMOTRYPSIN"/>
</dbReference>
<organism evidence="14">
    <name type="scientific">Manduca sexta</name>
    <name type="common">Tobacco hawkmoth</name>
    <name type="synonym">Tobacco hornworm</name>
    <dbReference type="NCBI Taxonomy" id="7130"/>
    <lineage>
        <taxon>Eukaryota</taxon>
        <taxon>Metazoa</taxon>
        <taxon>Ecdysozoa</taxon>
        <taxon>Arthropoda</taxon>
        <taxon>Hexapoda</taxon>
        <taxon>Insecta</taxon>
        <taxon>Pterygota</taxon>
        <taxon>Neoptera</taxon>
        <taxon>Endopterygota</taxon>
        <taxon>Lepidoptera</taxon>
        <taxon>Glossata</taxon>
        <taxon>Ditrysia</taxon>
        <taxon>Bombycoidea</taxon>
        <taxon>Sphingidae</taxon>
        <taxon>Sphinginae</taxon>
        <taxon>Sphingini</taxon>
        <taxon>Manduca</taxon>
    </lineage>
</organism>
<evidence type="ECO:0000256" key="4">
    <source>
        <dbReference type="ARBA" id="ARBA00022670"/>
    </source>
</evidence>
<reference evidence="15" key="3">
    <citation type="submission" date="2020-12" db="EMBL/GenBank/DDBJ databases">
        <authorList>
            <person name="Kanost M."/>
        </authorList>
    </citation>
    <scope>NUCLEOTIDE SEQUENCE</scope>
</reference>
<dbReference type="OrthoDB" id="10051896at2759"/>
<evidence type="ECO:0000256" key="12">
    <source>
        <dbReference type="SAM" id="SignalP"/>
    </source>
</evidence>
<feature type="chain" id="PRO_5038287872" description="trypsin" evidence="12">
    <location>
        <begin position="21"/>
        <end position="255"/>
    </location>
</feature>
<dbReference type="PROSITE" id="PS50240">
    <property type="entry name" value="TRYPSIN_DOM"/>
    <property type="match status" value="1"/>
</dbReference>
<evidence type="ECO:0000256" key="7">
    <source>
        <dbReference type="ARBA" id="ARBA00022825"/>
    </source>
</evidence>
<dbReference type="SUPFAM" id="SSF50494">
    <property type="entry name" value="Trypsin-like serine proteases"/>
    <property type="match status" value="1"/>
</dbReference>
<dbReference type="InterPro" id="IPR009003">
    <property type="entry name" value="Peptidase_S1_PA"/>
</dbReference>
<dbReference type="Pfam" id="PF00089">
    <property type="entry name" value="Trypsin"/>
    <property type="match status" value="1"/>
</dbReference>
<comment type="catalytic activity">
    <reaction evidence="9">
        <text>Preferential cleavage: Arg-|-Xaa, Lys-|-Xaa.</text>
        <dbReference type="EC" id="3.4.21.4"/>
    </reaction>
</comment>
<evidence type="ECO:0000256" key="2">
    <source>
        <dbReference type="ARBA" id="ARBA00007664"/>
    </source>
</evidence>
<dbReference type="EMBL" id="JH668378">
    <property type="protein sequence ID" value="KAG6449795.1"/>
    <property type="molecule type" value="Genomic_DNA"/>
</dbReference>
<reference evidence="15" key="2">
    <citation type="journal article" date="2016" name="Insect Biochem. Mol. Biol.">
        <title>Multifaceted biological insights from a draft genome sequence of the tobacco hornworm moth, Manduca sexta.</title>
        <authorList>
            <person name="Kanost M.R."/>
            <person name="Arrese E.L."/>
            <person name="Cao X."/>
            <person name="Chen Y.R."/>
            <person name="Chellapilla S."/>
            <person name="Goldsmith M.R."/>
            <person name="Grosse-Wilde E."/>
            <person name="Heckel D.G."/>
            <person name="Herndon N."/>
            <person name="Jiang H."/>
            <person name="Papanicolaou A."/>
            <person name="Qu J."/>
            <person name="Soulages J.L."/>
            <person name="Vogel H."/>
            <person name="Walters J."/>
            <person name="Waterhouse R.M."/>
            <person name="Ahn S.J."/>
            <person name="Almeida F.C."/>
            <person name="An C."/>
            <person name="Aqrawi P."/>
            <person name="Bretschneider A."/>
            <person name="Bryant W.B."/>
            <person name="Bucks S."/>
            <person name="Chao H."/>
            <person name="Chevignon G."/>
            <person name="Christen J.M."/>
            <person name="Clarke D.F."/>
            <person name="Dittmer N.T."/>
            <person name="Ferguson L.C.F."/>
            <person name="Garavelou S."/>
            <person name="Gordon K.H.J."/>
            <person name="Gunaratna R.T."/>
            <person name="Han Y."/>
            <person name="Hauser F."/>
            <person name="He Y."/>
            <person name="Heidel-Fischer H."/>
            <person name="Hirsh A."/>
            <person name="Hu Y."/>
            <person name="Jiang H."/>
            <person name="Kalra D."/>
            <person name="Klinner C."/>
            <person name="Konig C."/>
            <person name="Kovar C."/>
            <person name="Kroll A.R."/>
            <person name="Kuwar S.S."/>
            <person name="Lee S.L."/>
            <person name="Lehman R."/>
            <person name="Li K."/>
            <person name="Li Z."/>
            <person name="Liang H."/>
            <person name="Lovelace S."/>
            <person name="Lu Z."/>
            <person name="Mansfield J.H."/>
            <person name="McCulloch K.J."/>
            <person name="Mathew T."/>
            <person name="Morton B."/>
            <person name="Muzny D.M."/>
            <person name="Neunemann D."/>
            <person name="Ongeri F."/>
            <person name="Pauchet Y."/>
            <person name="Pu L.L."/>
            <person name="Pyrousis I."/>
            <person name="Rao X.J."/>
            <person name="Redding A."/>
            <person name="Roesel C."/>
            <person name="Sanchez-Gracia A."/>
            <person name="Schaack S."/>
            <person name="Shukla A."/>
            <person name="Tetreau G."/>
            <person name="Wang Y."/>
            <person name="Xiong G.H."/>
            <person name="Traut W."/>
            <person name="Walsh T.K."/>
            <person name="Worley K.C."/>
            <person name="Wu D."/>
            <person name="Wu W."/>
            <person name="Wu Y.Q."/>
            <person name="Zhang X."/>
            <person name="Zou Z."/>
            <person name="Zucker H."/>
            <person name="Briscoe A.D."/>
            <person name="Burmester T."/>
            <person name="Clem R.J."/>
            <person name="Feyereisen R."/>
            <person name="Grimmelikhuijzen C.J.P."/>
            <person name="Hamodrakas S.J."/>
            <person name="Hansson B.S."/>
            <person name="Huguet E."/>
            <person name="Jermiin L.S."/>
            <person name="Lan Q."/>
            <person name="Lehman H.K."/>
            <person name="Lorenzen M."/>
            <person name="Merzendorfer H."/>
            <person name="Michalopoulos I."/>
            <person name="Morton D.B."/>
            <person name="Muthukrishnan S."/>
            <person name="Oakeshott J.G."/>
            <person name="Palmer W."/>
            <person name="Park Y."/>
            <person name="Passarelli A.L."/>
            <person name="Rozas J."/>
            <person name="Schwartz L.M."/>
            <person name="Smith W."/>
            <person name="Southgate A."/>
            <person name="Vilcinskas A."/>
            <person name="Vogt R."/>
            <person name="Wang P."/>
            <person name="Werren J."/>
            <person name="Yu X.Q."/>
            <person name="Zhou J.J."/>
            <person name="Brown S.J."/>
            <person name="Scherer S.E."/>
            <person name="Richards S."/>
            <person name="Blissard G.W."/>
        </authorList>
    </citation>
    <scope>NUCLEOTIDE SEQUENCE</scope>
</reference>
<evidence type="ECO:0000313" key="14">
    <source>
        <dbReference type="EMBL" id="AAB94559.1"/>
    </source>
</evidence>
<dbReference type="InterPro" id="IPR043504">
    <property type="entry name" value="Peptidase_S1_PA_chymotrypsin"/>
</dbReference>
<dbReference type="InterPro" id="IPR033116">
    <property type="entry name" value="TRYPSIN_SER"/>
</dbReference>
<dbReference type="PROSITE" id="PS00134">
    <property type="entry name" value="TRYPSIN_HIS"/>
    <property type="match status" value="1"/>
</dbReference>
<evidence type="ECO:0000256" key="8">
    <source>
        <dbReference type="ARBA" id="ARBA00023157"/>
    </source>
</evidence>
<name>O44332_MANSE</name>
<keyword evidence="6 11" id="KW-0378">Hydrolase</keyword>
<dbReference type="InterPro" id="IPR050430">
    <property type="entry name" value="Peptidase_S1"/>
</dbReference>
<dbReference type="EC" id="3.4.21.4" evidence="10"/>
<keyword evidence="7 11" id="KW-0720">Serine protease</keyword>
<keyword evidence="8" id="KW-1015">Disulfide bond</keyword>
<evidence type="ECO:0000256" key="5">
    <source>
        <dbReference type="ARBA" id="ARBA00022729"/>
    </source>
</evidence>
<dbReference type="GO" id="GO:0016485">
    <property type="term" value="P:protein processing"/>
    <property type="evidence" value="ECO:0007669"/>
    <property type="project" value="UniProtKB-ARBA"/>
</dbReference>
<dbReference type="PROSITE" id="PS00135">
    <property type="entry name" value="TRYPSIN_SER"/>
    <property type="match status" value="1"/>
</dbReference>
<dbReference type="Proteomes" id="UP000791440">
    <property type="component" value="Unassembled WGS sequence"/>
</dbReference>
<protein>
    <recommendedName>
        <fullName evidence="10">trypsin</fullName>
        <ecNumber evidence="10">3.4.21.4</ecNumber>
    </recommendedName>
</protein>
<comment type="similarity">
    <text evidence="2">Belongs to the peptidase S1 family.</text>
</comment>
<dbReference type="CDD" id="cd00190">
    <property type="entry name" value="Tryp_SPc"/>
    <property type="match status" value="1"/>
</dbReference>
<evidence type="ECO:0000313" key="15">
    <source>
        <dbReference type="EMBL" id="KAG6449795.1"/>
    </source>
</evidence>
<dbReference type="EMBL" id="JH668378">
    <property type="protein sequence ID" value="KAG6449796.1"/>
    <property type="molecule type" value="Genomic_DNA"/>
</dbReference>
<evidence type="ECO:0000256" key="1">
    <source>
        <dbReference type="ARBA" id="ARBA00004613"/>
    </source>
</evidence>
<evidence type="ECO:0000259" key="13">
    <source>
        <dbReference type="PROSITE" id="PS50240"/>
    </source>
</evidence>
<dbReference type="InterPro" id="IPR001314">
    <property type="entry name" value="Peptidase_S1A"/>
</dbReference>
<dbReference type="PANTHER" id="PTHR24276">
    <property type="entry name" value="POLYSERASE-RELATED"/>
    <property type="match status" value="1"/>
</dbReference>
<evidence type="ECO:0000256" key="11">
    <source>
        <dbReference type="RuleBase" id="RU363034"/>
    </source>
</evidence>
<gene>
    <name evidence="15" type="ORF">O3G_MSEX006223</name>
</gene>
<keyword evidence="5 12" id="KW-0732">Signal</keyword>
<keyword evidence="16" id="KW-1185">Reference proteome</keyword>
<evidence type="ECO:0000256" key="3">
    <source>
        <dbReference type="ARBA" id="ARBA00022525"/>
    </source>
</evidence>
<dbReference type="GO" id="GO:0004252">
    <property type="term" value="F:serine-type endopeptidase activity"/>
    <property type="evidence" value="ECO:0007669"/>
    <property type="project" value="UniProtKB-EC"/>
</dbReference>
<proteinExistence type="evidence at transcript level"/>
<dbReference type="Gene3D" id="2.40.10.10">
    <property type="entry name" value="Trypsin-like serine proteases"/>
    <property type="match status" value="1"/>
</dbReference>
<comment type="subcellular location">
    <subcellularLocation>
        <location evidence="1">Secreted</location>
    </subcellularLocation>
</comment>
<dbReference type="MEROPS" id="S01.424"/>
<evidence type="ECO:0000256" key="10">
    <source>
        <dbReference type="ARBA" id="ARBA00038868"/>
    </source>
</evidence>
<reference evidence="14" key="1">
    <citation type="journal article" date="1999" name="Insect Mol. Biol.">
        <title>Four serine proteinases expressed in Manduca sexta haemocytes.</title>
        <authorList>
            <person name="Jiang H."/>
            <person name="Wang Y."/>
            <person name="Kanost M.R."/>
        </authorList>
    </citation>
    <scope>NUCLEOTIDE SEQUENCE</scope>
</reference>
<dbReference type="SMART" id="SM00020">
    <property type="entry name" value="Tryp_SPc"/>
    <property type="match status" value="1"/>
</dbReference>
<evidence type="ECO:0000256" key="6">
    <source>
        <dbReference type="ARBA" id="ARBA00022801"/>
    </source>
</evidence>
<evidence type="ECO:0000256" key="9">
    <source>
        <dbReference type="ARBA" id="ARBA00036320"/>
    </source>
</evidence>
<dbReference type="AlphaFoldDB" id="O44332"/>
<dbReference type="GO" id="GO:0005576">
    <property type="term" value="C:extracellular region"/>
    <property type="evidence" value="ECO:0007669"/>
    <property type="project" value="UniProtKB-SubCell"/>
</dbReference>
<dbReference type="FunFam" id="2.40.10.10:FF:000047">
    <property type="entry name" value="Trypsin eta"/>
    <property type="match status" value="1"/>
</dbReference>
<dbReference type="EMBL" id="AF017665">
    <property type="protein sequence ID" value="AAB94559.1"/>
    <property type="molecule type" value="mRNA"/>
</dbReference>
<keyword evidence="4 11" id="KW-0645">Protease</keyword>
<dbReference type="PANTHER" id="PTHR24276:SF91">
    <property type="entry name" value="AT26814P-RELATED"/>
    <property type="match status" value="1"/>
</dbReference>
<sequence length="255" mass="27683">MAVNVVLIVVFAGLITIALGLDAASVNNVGIYGGHDISIEQAPFMASLRLNGTDHYCGASVIHERFILTAAHCILPDRKYTVQVGTTYANDGGQVYDVEKIMKHEMYNYTTHDYDICLIKLKTNLTFSAKVNKIDLADRSVRLKQNIQVEVTGWGATSADGDISNNLQQVTIPIISTFSCCLKYLKVRHAITSRMFCAGEQGKDSCQGDSGGPLTLNNVQVGVTSFGSGCGKLPGVYTKISAMLPWINDNIKKNL</sequence>
<accession>O44332</accession>
<feature type="domain" description="Peptidase S1" evidence="13">
    <location>
        <begin position="31"/>
        <end position="252"/>
    </location>
</feature>
<dbReference type="InterPro" id="IPR018114">
    <property type="entry name" value="TRYPSIN_HIS"/>
</dbReference>
<dbReference type="InterPro" id="IPR001254">
    <property type="entry name" value="Trypsin_dom"/>
</dbReference>
<feature type="signal peptide" evidence="12">
    <location>
        <begin position="1"/>
        <end position="20"/>
    </location>
</feature>
<evidence type="ECO:0000313" key="16">
    <source>
        <dbReference type="Proteomes" id="UP000791440"/>
    </source>
</evidence>